<dbReference type="RefSeq" id="XP_018078680.1">
    <property type="nucleotide sequence ID" value="XM_018205639.1"/>
</dbReference>
<evidence type="ECO:0000256" key="1">
    <source>
        <dbReference type="SAM" id="MobiDB-lite"/>
    </source>
</evidence>
<protein>
    <submittedName>
        <fullName evidence="3">Alpha/beta-hydrolase</fullName>
    </submittedName>
</protein>
<dbReference type="SUPFAM" id="SSF53474">
    <property type="entry name" value="alpha/beta-Hydrolases"/>
    <property type="match status" value="1"/>
</dbReference>
<feature type="region of interest" description="Disordered" evidence="1">
    <location>
        <begin position="123"/>
        <end position="151"/>
    </location>
</feature>
<dbReference type="AlphaFoldDB" id="A0A194XVH0"/>
<sequence>MKISYLLVFTLTQVVLSNPTPTQPERLAERQLLDLPSKITDQSQIESIAAGLESDAAILGAAASILIDVLEAIVPSPVPAAIPDAISSVASVYAAHPTDFVVNALDFILDGLVPSDITNLVTTEGSEENSSSNNNPLSPSPAVYPQKSAGDAPYSLDENSLRSAIYIPSNFTYGEIPAVLLVSGTGALAGGNFGPNFGKEFQGSDYADPVYINIPGKQLADLQIEAEYVAYAVNYISAISDNKNVSVLSWSAGSSISQWAVTYWPSTRSVISDFIPISGDLHGTETAYFLCPGFPRLPCAPAILQQEYNSTFVATLRNAGGSSAYVPTTSVYSIFDEIIQPQENTGASAYVFDERKVGVSNTELQNACTVAQPGGTLYTHEGVLYNALAFALAKDALIHDGPGDLSRVDVVAECQKIVISGLSLTDVLATEAIVVELVFGALTYPDKVLSEPAIASYAQTDVPA</sequence>
<dbReference type="Proteomes" id="UP000070700">
    <property type="component" value="Unassembled WGS sequence"/>
</dbReference>
<dbReference type="InterPro" id="IPR029058">
    <property type="entry name" value="AB_hydrolase_fold"/>
</dbReference>
<keyword evidence="2" id="KW-0732">Signal</keyword>
<keyword evidence="3" id="KW-0378">Hydrolase</keyword>
<evidence type="ECO:0000256" key="2">
    <source>
        <dbReference type="SAM" id="SignalP"/>
    </source>
</evidence>
<gene>
    <name evidence="3" type="ORF">LY89DRAFT_18357</name>
</gene>
<reference evidence="3 4" key="1">
    <citation type="submission" date="2015-10" db="EMBL/GenBank/DDBJ databases">
        <title>Full genome of DAOMC 229536 Phialocephala scopiformis, a fungal endophyte of spruce producing the potent anti-insectan compound rugulosin.</title>
        <authorList>
            <consortium name="DOE Joint Genome Institute"/>
            <person name="Walker A.K."/>
            <person name="Frasz S.L."/>
            <person name="Seifert K.A."/>
            <person name="Miller J.D."/>
            <person name="Mondo S.J."/>
            <person name="Labutti K."/>
            <person name="Lipzen A."/>
            <person name="Dockter R."/>
            <person name="Kennedy M."/>
            <person name="Grigoriev I.V."/>
            <person name="Spatafora J.W."/>
        </authorList>
    </citation>
    <scope>NUCLEOTIDE SEQUENCE [LARGE SCALE GENOMIC DNA]</scope>
    <source>
        <strain evidence="3 4">CBS 120377</strain>
    </source>
</reference>
<dbReference type="GO" id="GO:0016787">
    <property type="term" value="F:hydrolase activity"/>
    <property type="evidence" value="ECO:0007669"/>
    <property type="project" value="UniProtKB-KW"/>
</dbReference>
<dbReference type="OrthoDB" id="4605274at2759"/>
<feature type="compositionally biased region" description="Low complexity" evidence="1">
    <location>
        <begin position="128"/>
        <end position="141"/>
    </location>
</feature>
<evidence type="ECO:0000313" key="3">
    <source>
        <dbReference type="EMBL" id="KUJ24325.1"/>
    </source>
</evidence>
<dbReference type="PANTHER" id="PTHR37574">
    <property type="entry name" value="LIPASE B"/>
    <property type="match status" value="1"/>
</dbReference>
<organism evidence="3 4">
    <name type="scientific">Mollisia scopiformis</name>
    <name type="common">Conifer needle endophyte fungus</name>
    <name type="synonym">Phialocephala scopiformis</name>
    <dbReference type="NCBI Taxonomy" id="149040"/>
    <lineage>
        <taxon>Eukaryota</taxon>
        <taxon>Fungi</taxon>
        <taxon>Dikarya</taxon>
        <taxon>Ascomycota</taxon>
        <taxon>Pezizomycotina</taxon>
        <taxon>Leotiomycetes</taxon>
        <taxon>Helotiales</taxon>
        <taxon>Mollisiaceae</taxon>
        <taxon>Mollisia</taxon>
    </lineage>
</organism>
<dbReference type="EMBL" id="KQ947404">
    <property type="protein sequence ID" value="KUJ24325.1"/>
    <property type="molecule type" value="Genomic_DNA"/>
</dbReference>
<feature type="chain" id="PRO_5008268642" evidence="2">
    <location>
        <begin position="18"/>
        <end position="464"/>
    </location>
</feature>
<dbReference type="InParanoid" id="A0A194XVH0"/>
<name>A0A194XVH0_MOLSC</name>
<dbReference type="PANTHER" id="PTHR37574:SF1">
    <property type="entry name" value="LIPASE B"/>
    <property type="match status" value="1"/>
</dbReference>
<dbReference type="InterPro" id="IPR053228">
    <property type="entry name" value="Stereospecific_Lipase"/>
</dbReference>
<evidence type="ECO:0000313" key="4">
    <source>
        <dbReference type="Proteomes" id="UP000070700"/>
    </source>
</evidence>
<feature type="signal peptide" evidence="2">
    <location>
        <begin position="1"/>
        <end position="17"/>
    </location>
</feature>
<keyword evidence="4" id="KW-1185">Reference proteome</keyword>
<dbReference type="GeneID" id="28815365"/>
<proteinExistence type="predicted"/>
<dbReference type="Gene3D" id="3.40.50.1820">
    <property type="entry name" value="alpha/beta hydrolase"/>
    <property type="match status" value="1"/>
</dbReference>
<accession>A0A194XVH0</accession>
<dbReference type="KEGG" id="psco:LY89DRAFT_18357"/>